<dbReference type="Pfam" id="PF17181">
    <property type="entry name" value="EPF"/>
    <property type="match status" value="1"/>
</dbReference>
<evidence type="ECO:0000256" key="5">
    <source>
        <dbReference type="ARBA" id="ARBA00022729"/>
    </source>
</evidence>
<keyword evidence="3 7" id="KW-0217">Developmental protein</keyword>
<comment type="similarity">
    <text evidence="2 7">Belongs to the plant cysteine rich small secretory peptide family. Epidermal patterning factor subfamily.</text>
</comment>
<dbReference type="GO" id="GO:0005576">
    <property type="term" value="C:extracellular region"/>
    <property type="evidence" value="ECO:0007669"/>
    <property type="project" value="UniProtKB-SubCell"/>
</dbReference>
<evidence type="ECO:0000256" key="1">
    <source>
        <dbReference type="ARBA" id="ARBA00004613"/>
    </source>
</evidence>
<comment type="caution">
    <text evidence="8">The sequence shown here is derived from an EMBL/GenBank/DDBJ whole genome shotgun (WGS) entry which is preliminary data.</text>
</comment>
<dbReference type="PANTHER" id="PTHR33109">
    <property type="entry name" value="EPIDERMAL PATTERNING FACTOR-LIKE PROTEIN 4"/>
    <property type="match status" value="1"/>
</dbReference>
<dbReference type="InterPro" id="IPR039455">
    <property type="entry name" value="EPFL"/>
</dbReference>
<protein>
    <recommendedName>
        <fullName evidence="7">Epidermal patterning factor-like protein</fullName>
    </recommendedName>
</protein>
<keyword evidence="4 7" id="KW-0964">Secreted</keyword>
<organism evidence="8 9">
    <name type="scientific">Nepenthes gracilis</name>
    <name type="common">Slender pitcher plant</name>
    <dbReference type="NCBI Taxonomy" id="150966"/>
    <lineage>
        <taxon>Eukaryota</taxon>
        <taxon>Viridiplantae</taxon>
        <taxon>Streptophyta</taxon>
        <taxon>Embryophyta</taxon>
        <taxon>Tracheophyta</taxon>
        <taxon>Spermatophyta</taxon>
        <taxon>Magnoliopsida</taxon>
        <taxon>eudicotyledons</taxon>
        <taxon>Gunneridae</taxon>
        <taxon>Pentapetalae</taxon>
        <taxon>Caryophyllales</taxon>
        <taxon>Nepenthaceae</taxon>
        <taxon>Nepenthes</taxon>
    </lineage>
</organism>
<accession>A0AAD3SL96</accession>
<evidence type="ECO:0000313" key="8">
    <source>
        <dbReference type="EMBL" id="GMH13653.1"/>
    </source>
</evidence>
<keyword evidence="6" id="KW-1015">Disulfide bond</keyword>
<comment type="function">
    <text evidence="7">Controls stomatal patterning.</text>
</comment>
<evidence type="ECO:0000313" key="9">
    <source>
        <dbReference type="Proteomes" id="UP001279734"/>
    </source>
</evidence>
<dbReference type="GO" id="GO:0010052">
    <property type="term" value="P:guard cell differentiation"/>
    <property type="evidence" value="ECO:0007669"/>
    <property type="project" value="UniProtKB-UniRule"/>
</dbReference>
<dbReference type="AlphaFoldDB" id="A0AAD3SL96"/>
<evidence type="ECO:0000256" key="3">
    <source>
        <dbReference type="ARBA" id="ARBA00022473"/>
    </source>
</evidence>
<keyword evidence="5" id="KW-0732">Signal</keyword>
<name>A0AAD3SL96_NEPGR</name>
<keyword evidence="9" id="KW-1185">Reference proteome</keyword>
<proteinExistence type="inferred from homology"/>
<gene>
    <name evidence="8" type="ORF">Nepgr_015494</name>
</gene>
<evidence type="ECO:0000256" key="4">
    <source>
        <dbReference type="ARBA" id="ARBA00022525"/>
    </source>
</evidence>
<dbReference type="PANTHER" id="PTHR33109:SF7">
    <property type="entry name" value="EPIDERMAL PATTERNING FACTOR-LIKE PROTEIN 2"/>
    <property type="match status" value="1"/>
</dbReference>
<evidence type="ECO:0000256" key="2">
    <source>
        <dbReference type="ARBA" id="ARBA00008127"/>
    </source>
</evidence>
<sequence length="87" mass="9578">MGEKKKITEVSFIGSGPPKCERRCAYCVHCEAVQVPISAPHKQGLKPAGAHFLHSTPTTVNSRADDDDSNYKPISWKCKCGDFIFNP</sequence>
<dbReference type="EMBL" id="BSYO01000013">
    <property type="protein sequence ID" value="GMH13653.1"/>
    <property type="molecule type" value="Genomic_DNA"/>
</dbReference>
<comment type="subcellular location">
    <subcellularLocation>
        <location evidence="1 7">Secreted</location>
    </subcellularLocation>
</comment>
<evidence type="ECO:0000256" key="7">
    <source>
        <dbReference type="RuleBase" id="RU367102"/>
    </source>
</evidence>
<reference evidence="8" key="1">
    <citation type="submission" date="2023-05" db="EMBL/GenBank/DDBJ databases">
        <title>Nepenthes gracilis genome sequencing.</title>
        <authorList>
            <person name="Fukushima K."/>
        </authorList>
    </citation>
    <scope>NUCLEOTIDE SEQUENCE</scope>
    <source>
        <strain evidence="8">SING2019-196</strain>
    </source>
</reference>
<evidence type="ECO:0000256" key="6">
    <source>
        <dbReference type="ARBA" id="ARBA00023157"/>
    </source>
</evidence>
<dbReference type="Proteomes" id="UP001279734">
    <property type="component" value="Unassembled WGS sequence"/>
</dbReference>